<evidence type="ECO:0000256" key="1">
    <source>
        <dbReference type="ARBA" id="ARBA00022723"/>
    </source>
</evidence>
<gene>
    <name evidence="5" type="ORF">D9757_007124</name>
</gene>
<dbReference type="GO" id="GO:0006351">
    <property type="term" value="P:DNA-templated transcription"/>
    <property type="evidence" value="ECO:0007669"/>
    <property type="project" value="InterPro"/>
</dbReference>
<dbReference type="Proteomes" id="UP000518752">
    <property type="component" value="Unassembled WGS sequence"/>
</dbReference>
<dbReference type="GO" id="GO:0003677">
    <property type="term" value="F:DNA binding"/>
    <property type="evidence" value="ECO:0007669"/>
    <property type="project" value="InterPro"/>
</dbReference>
<protein>
    <recommendedName>
        <fullName evidence="4">Zn(2)-C6 fungal-type domain-containing protein</fullName>
    </recommendedName>
</protein>
<dbReference type="SMART" id="SM00906">
    <property type="entry name" value="Fungal_trans"/>
    <property type="match status" value="1"/>
</dbReference>
<feature type="compositionally biased region" description="Polar residues" evidence="3">
    <location>
        <begin position="112"/>
        <end position="124"/>
    </location>
</feature>
<dbReference type="InterPro" id="IPR050987">
    <property type="entry name" value="AtrR-like"/>
</dbReference>
<dbReference type="InterPro" id="IPR007219">
    <property type="entry name" value="XnlR_reg_dom"/>
</dbReference>
<feature type="region of interest" description="Disordered" evidence="3">
    <location>
        <begin position="112"/>
        <end position="140"/>
    </location>
</feature>
<comment type="caution">
    <text evidence="5">The sequence shown here is derived from an EMBL/GenBank/DDBJ whole genome shotgun (WGS) entry which is preliminary data.</text>
</comment>
<reference evidence="5 6" key="1">
    <citation type="journal article" date="2020" name="ISME J.">
        <title>Uncovering the hidden diversity of litter-decomposition mechanisms in mushroom-forming fungi.</title>
        <authorList>
            <person name="Floudas D."/>
            <person name="Bentzer J."/>
            <person name="Ahren D."/>
            <person name="Johansson T."/>
            <person name="Persson P."/>
            <person name="Tunlid A."/>
        </authorList>
    </citation>
    <scope>NUCLEOTIDE SEQUENCE [LARGE SCALE GENOMIC DNA]</scope>
    <source>
        <strain evidence="5 6">CBS 406.79</strain>
    </source>
</reference>
<feature type="compositionally biased region" description="Polar residues" evidence="3">
    <location>
        <begin position="753"/>
        <end position="765"/>
    </location>
</feature>
<organism evidence="5 6">
    <name type="scientific">Collybiopsis confluens</name>
    <dbReference type="NCBI Taxonomy" id="2823264"/>
    <lineage>
        <taxon>Eukaryota</taxon>
        <taxon>Fungi</taxon>
        <taxon>Dikarya</taxon>
        <taxon>Basidiomycota</taxon>
        <taxon>Agaricomycotina</taxon>
        <taxon>Agaricomycetes</taxon>
        <taxon>Agaricomycetidae</taxon>
        <taxon>Agaricales</taxon>
        <taxon>Marasmiineae</taxon>
        <taxon>Omphalotaceae</taxon>
        <taxon>Collybiopsis</taxon>
    </lineage>
</organism>
<dbReference type="Pfam" id="PF04082">
    <property type="entry name" value="Fungal_trans"/>
    <property type="match status" value="1"/>
</dbReference>
<evidence type="ECO:0000256" key="3">
    <source>
        <dbReference type="SAM" id="MobiDB-lite"/>
    </source>
</evidence>
<dbReference type="GO" id="GO:0008270">
    <property type="term" value="F:zinc ion binding"/>
    <property type="evidence" value="ECO:0007669"/>
    <property type="project" value="InterPro"/>
</dbReference>
<dbReference type="PANTHER" id="PTHR46910:SF38">
    <property type="entry name" value="ZN(2)-C6 FUNGAL-TYPE DOMAIN-CONTAINING PROTEIN"/>
    <property type="match status" value="1"/>
</dbReference>
<dbReference type="Pfam" id="PF00172">
    <property type="entry name" value="Zn_clus"/>
    <property type="match status" value="1"/>
</dbReference>
<evidence type="ECO:0000256" key="2">
    <source>
        <dbReference type="ARBA" id="ARBA00023242"/>
    </source>
</evidence>
<dbReference type="PANTHER" id="PTHR46910">
    <property type="entry name" value="TRANSCRIPTION FACTOR PDR1"/>
    <property type="match status" value="1"/>
</dbReference>
<dbReference type="SUPFAM" id="SSF57701">
    <property type="entry name" value="Zn2/Cys6 DNA-binding domain"/>
    <property type="match status" value="1"/>
</dbReference>
<keyword evidence="6" id="KW-1185">Reference proteome</keyword>
<dbReference type="InterPro" id="IPR036864">
    <property type="entry name" value="Zn2-C6_fun-type_DNA-bd_sf"/>
</dbReference>
<evidence type="ECO:0000259" key="4">
    <source>
        <dbReference type="PROSITE" id="PS50048"/>
    </source>
</evidence>
<proteinExistence type="predicted"/>
<dbReference type="CDD" id="cd12148">
    <property type="entry name" value="fungal_TF_MHR"/>
    <property type="match status" value="1"/>
</dbReference>
<keyword evidence="1" id="KW-0479">Metal-binding</keyword>
<dbReference type="EMBL" id="JAACJN010000062">
    <property type="protein sequence ID" value="KAF5380801.1"/>
    <property type="molecule type" value="Genomic_DNA"/>
</dbReference>
<evidence type="ECO:0000313" key="5">
    <source>
        <dbReference type="EMBL" id="KAF5380801.1"/>
    </source>
</evidence>
<dbReference type="PROSITE" id="PS50048">
    <property type="entry name" value="ZN2_CY6_FUNGAL_2"/>
    <property type="match status" value="1"/>
</dbReference>
<sequence length="902" mass="101533">MDSNANRKKSRLQNSCDSCRKKKIRCDSATMPNNICSVCMNMGVECRHTNTPKKRGPKPNHTAQAAIVHAVLAEPLTYQIPEDTNTTREMLVDISLYARSLEKDISRLRRTMSVSSDIKPSTPLQPGPESAEASTSDLINPNSPIDDFDEDDDDIDTNTISENFKRLSLYQSRPIHYAELGMSSEYVLTQTLFEVDFEHKDDIGPLLKRFERPLFWAINPWQRELPFPMPQPPLVFPEDDLLHDLISIYFADFDPYLPLLHRKTFEQAIKDGLHLGSRVFGKVVLAVCALASRHLPDARNMIAGTANPELTLGWPYFKQIGVLQTTSFIDPPQLYDLQLFALSVVFLQGTSTSEYSWILIGTAIRIGQAIGIHRRGRSGQPRTIERELWNRAFWALINIDISFSMFLGRPRATTVDDFDLELPIDCDQEHWEGSEENESFAQPAGKPSLSSFWIHYIRLLQIAAATHRLIYPIKKLDVWRRMGITGRAWHQRAVMEIDSLLNQWVDHIPEHVKWDPNRKDPVSKQQSVILYTTYYWVQVQVHKAFIPRPGQQSILTFPSLAICANAARSCIQAAELQSPKVPILPIYVLTQVFSCGIIILLNFWRAKHSPDAEVDFDREMVIVRKCFDILTNFSQRFQNAGRFMDILNAIISLGKLGPEYHPEASKPTPPSSEEACQTYSQPPTDHPNVPAPLSPTNHVPYTDPNLPFHTYELGGMPLYSSNALYDDLSASSQPVQESSAQWPVPDLGHVNDGSRTTGDGLSTSGEGPYDPNVIEYYTQYGMQGVIASVESYTSTAYVPNGQTSQAAQYYANHARSESQNQHLAPQNQWHSNVQGVWERGPGSGSRVVPPYSNRQALSFIAFLSIWSDIDALSGLGEDWSVFLSNVDELLHSAAGEYPTQPS</sequence>
<feature type="compositionally biased region" description="Polar residues" evidence="3">
    <location>
        <begin position="730"/>
        <end position="741"/>
    </location>
</feature>
<dbReference type="Gene3D" id="4.10.240.10">
    <property type="entry name" value="Zn(2)-C6 fungal-type DNA-binding domain"/>
    <property type="match status" value="1"/>
</dbReference>
<accession>A0A8H5HCT3</accession>
<dbReference type="OrthoDB" id="4456959at2759"/>
<feature type="compositionally biased region" description="Polar residues" evidence="3">
    <location>
        <begin position="674"/>
        <end position="683"/>
    </location>
</feature>
<evidence type="ECO:0000313" key="6">
    <source>
        <dbReference type="Proteomes" id="UP000518752"/>
    </source>
</evidence>
<name>A0A8H5HCT3_9AGAR</name>
<dbReference type="PROSITE" id="PS00463">
    <property type="entry name" value="ZN2_CY6_FUNGAL_1"/>
    <property type="match status" value="1"/>
</dbReference>
<dbReference type="InterPro" id="IPR001138">
    <property type="entry name" value="Zn2Cys6_DnaBD"/>
</dbReference>
<keyword evidence="2" id="KW-0539">Nucleus</keyword>
<feature type="region of interest" description="Disordered" evidence="3">
    <location>
        <begin position="661"/>
        <end position="701"/>
    </location>
</feature>
<dbReference type="CDD" id="cd00067">
    <property type="entry name" value="GAL4"/>
    <property type="match status" value="1"/>
</dbReference>
<dbReference type="AlphaFoldDB" id="A0A8H5HCT3"/>
<dbReference type="SMART" id="SM00066">
    <property type="entry name" value="GAL4"/>
    <property type="match status" value="1"/>
</dbReference>
<dbReference type="GO" id="GO:0000981">
    <property type="term" value="F:DNA-binding transcription factor activity, RNA polymerase II-specific"/>
    <property type="evidence" value="ECO:0007669"/>
    <property type="project" value="InterPro"/>
</dbReference>
<feature type="domain" description="Zn(2)-C6 fungal-type" evidence="4">
    <location>
        <begin position="15"/>
        <end position="48"/>
    </location>
</feature>
<feature type="region of interest" description="Disordered" evidence="3">
    <location>
        <begin position="730"/>
        <end position="767"/>
    </location>
</feature>